<feature type="binding site" evidence="5">
    <location>
        <position position="140"/>
    </location>
    <ligand>
        <name>S-adenosyl-L-methionine</name>
        <dbReference type="ChEBI" id="CHEBI:59789"/>
    </ligand>
</feature>
<proteinExistence type="inferred from homology"/>
<dbReference type="Pfam" id="PF17827">
    <property type="entry name" value="PrmC_N"/>
    <property type="match status" value="1"/>
</dbReference>
<evidence type="ECO:0000259" key="7">
    <source>
        <dbReference type="Pfam" id="PF17827"/>
    </source>
</evidence>
<dbReference type="InterPro" id="IPR007848">
    <property type="entry name" value="Small_mtfrase_dom"/>
</dbReference>
<feature type="binding site" evidence="5">
    <location>
        <begin position="118"/>
        <end position="122"/>
    </location>
    <ligand>
        <name>S-adenosyl-L-methionine</name>
        <dbReference type="ChEBI" id="CHEBI:59789"/>
    </ligand>
</feature>
<evidence type="ECO:0000256" key="1">
    <source>
        <dbReference type="ARBA" id="ARBA00022603"/>
    </source>
</evidence>
<organism evidence="8 9">
    <name type="scientific">bacterium (Candidatus Ratteibacteria) CG23_combo_of_CG06-09_8_20_14_all_48_7</name>
    <dbReference type="NCBI Taxonomy" id="2014292"/>
    <lineage>
        <taxon>Bacteria</taxon>
        <taxon>Candidatus Ratteibacteria</taxon>
    </lineage>
</organism>
<name>A0A2G9YB26_9BACT</name>
<dbReference type="GO" id="GO:0003676">
    <property type="term" value="F:nucleic acid binding"/>
    <property type="evidence" value="ECO:0007669"/>
    <property type="project" value="InterPro"/>
</dbReference>
<dbReference type="NCBIfam" id="TIGR00536">
    <property type="entry name" value="hemK_fam"/>
    <property type="match status" value="1"/>
</dbReference>
<comment type="catalytic activity">
    <reaction evidence="4 5">
        <text>L-glutaminyl-[peptide chain release factor] + S-adenosyl-L-methionine = N(5)-methyl-L-glutaminyl-[peptide chain release factor] + S-adenosyl-L-homocysteine + H(+)</text>
        <dbReference type="Rhea" id="RHEA:42896"/>
        <dbReference type="Rhea" id="RHEA-COMP:10271"/>
        <dbReference type="Rhea" id="RHEA-COMP:10272"/>
        <dbReference type="ChEBI" id="CHEBI:15378"/>
        <dbReference type="ChEBI" id="CHEBI:30011"/>
        <dbReference type="ChEBI" id="CHEBI:57856"/>
        <dbReference type="ChEBI" id="CHEBI:59789"/>
        <dbReference type="ChEBI" id="CHEBI:61891"/>
        <dbReference type="EC" id="2.1.1.297"/>
    </reaction>
</comment>
<keyword evidence="1 5" id="KW-0489">Methyltransferase</keyword>
<comment type="similarity">
    <text evidence="5">Belongs to the protein N5-glutamine methyltransferase family. PrmC subfamily.</text>
</comment>
<protein>
    <recommendedName>
        <fullName evidence="5">Release factor glutamine methyltransferase</fullName>
        <shortName evidence="5">RF MTase</shortName>
        <ecNumber evidence="5">2.1.1.297</ecNumber>
    </recommendedName>
    <alternativeName>
        <fullName evidence="5">N5-glutamine methyltransferase PrmC</fullName>
    </alternativeName>
    <alternativeName>
        <fullName evidence="5">Protein-(glutamine-N5) MTase PrmC</fullName>
    </alternativeName>
    <alternativeName>
        <fullName evidence="5">Protein-glutamine N-methyltransferase PrmC</fullName>
    </alternativeName>
</protein>
<dbReference type="Gene3D" id="1.10.8.10">
    <property type="entry name" value="DNA helicase RuvA subunit, C-terminal domain"/>
    <property type="match status" value="1"/>
</dbReference>
<dbReference type="CDD" id="cd02440">
    <property type="entry name" value="AdoMet_MTases"/>
    <property type="match status" value="1"/>
</dbReference>
<evidence type="ECO:0000256" key="2">
    <source>
        <dbReference type="ARBA" id="ARBA00022679"/>
    </source>
</evidence>
<dbReference type="GO" id="GO:0102559">
    <property type="term" value="F:peptide chain release factor N(5)-glutamine methyltransferase activity"/>
    <property type="evidence" value="ECO:0007669"/>
    <property type="project" value="UniProtKB-EC"/>
</dbReference>
<comment type="caution">
    <text evidence="5">Lacks conserved residue(s) required for the propagation of feature annotation.</text>
</comment>
<dbReference type="SUPFAM" id="SSF53335">
    <property type="entry name" value="S-adenosyl-L-methionine-dependent methyltransferases"/>
    <property type="match status" value="1"/>
</dbReference>
<dbReference type="Gene3D" id="3.40.50.150">
    <property type="entry name" value="Vaccinia Virus protein VP39"/>
    <property type="match status" value="1"/>
</dbReference>
<dbReference type="InterPro" id="IPR004556">
    <property type="entry name" value="HemK-like"/>
</dbReference>
<feature type="domain" description="Methyltransferase small" evidence="6">
    <location>
        <begin position="97"/>
        <end position="190"/>
    </location>
</feature>
<dbReference type="Proteomes" id="UP000230392">
    <property type="component" value="Unassembled WGS sequence"/>
</dbReference>
<dbReference type="InterPro" id="IPR029063">
    <property type="entry name" value="SAM-dependent_MTases_sf"/>
</dbReference>
<comment type="function">
    <text evidence="5">Methylates the class 1 translation termination release factors RF1/PrfA and RF2/PrfB on the glutamine residue of the universally conserved GGQ motif.</text>
</comment>
<evidence type="ECO:0000259" key="6">
    <source>
        <dbReference type="Pfam" id="PF05175"/>
    </source>
</evidence>
<dbReference type="EC" id="2.1.1.297" evidence="5"/>
<dbReference type="PANTHER" id="PTHR18895">
    <property type="entry name" value="HEMK METHYLTRANSFERASE"/>
    <property type="match status" value="1"/>
</dbReference>
<dbReference type="InterPro" id="IPR019874">
    <property type="entry name" value="RF_methyltr_PrmC"/>
</dbReference>
<feature type="binding site" evidence="5">
    <location>
        <begin position="187"/>
        <end position="190"/>
    </location>
    <ligand>
        <name>substrate</name>
    </ligand>
</feature>
<dbReference type="InterPro" id="IPR002052">
    <property type="entry name" value="DNA_methylase_N6_adenine_CS"/>
</dbReference>
<accession>A0A2G9YB26</accession>
<evidence type="ECO:0000256" key="4">
    <source>
        <dbReference type="ARBA" id="ARBA00048391"/>
    </source>
</evidence>
<dbReference type="NCBIfam" id="TIGR03534">
    <property type="entry name" value="RF_mod_PrmC"/>
    <property type="match status" value="1"/>
</dbReference>
<evidence type="ECO:0000256" key="5">
    <source>
        <dbReference type="HAMAP-Rule" id="MF_02126"/>
    </source>
</evidence>
<dbReference type="InterPro" id="IPR050320">
    <property type="entry name" value="N5-glutamine_MTase"/>
</dbReference>
<sequence length="280" mass="31615">MQIGEILRWGCDYLRDRGVTEPRLNAEILLAHVLNVKRLSLYLNLKDRVSTREAELFQRFLFRRGKREPLQYIIGEVIFSRLSFRIRKGVFIPRPETEFLVREALQRIVGDTKVLDVGTGCGAIGLTLAWFSNAEVTLLDKSKPAVRLAEENRKNLGLSSRQVKLAGADFLSFVDRTKSRFGMIISNPPYIPVSEIERLPEEVKREPKGTLFGGPDGLRFIRSLISEGYRILSAGGHLIFEIGYGQKKAVTDLVTRGGFILEAIIKDLAGIDRVVVCRKN</sequence>
<feature type="domain" description="Release factor glutamine methyltransferase N-terminal" evidence="7">
    <location>
        <begin position="5"/>
        <end position="75"/>
    </location>
</feature>
<reference evidence="8 9" key="1">
    <citation type="submission" date="2017-09" db="EMBL/GenBank/DDBJ databases">
        <title>Depth-based differentiation of microbial function through sediment-hosted aquifers and enrichment of novel symbionts in the deep terrestrial subsurface.</title>
        <authorList>
            <person name="Probst A.J."/>
            <person name="Ladd B."/>
            <person name="Jarett J.K."/>
            <person name="Geller-Mcgrath D.E."/>
            <person name="Sieber C.M."/>
            <person name="Emerson J.B."/>
            <person name="Anantharaman K."/>
            <person name="Thomas B.C."/>
            <person name="Malmstrom R."/>
            <person name="Stieglmeier M."/>
            <person name="Klingl A."/>
            <person name="Woyke T."/>
            <person name="Ryan C.M."/>
            <person name="Banfield J.F."/>
        </authorList>
    </citation>
    <scope>NUCLEOTIDE SEQUENCE [LARGE SCALE GENOMIC DNA]</scope>
    <source>
        <strain evidence="8">CG23_combo_of_CG06-09_8_20_14_all_48_7</strain>
    </source>
</reference>
<dbReference type="InterPro" id="IPR040758">
    <property type="entry name" value="PrmC_N"/>
</dbReference>
<gene>
    <name evidence="5 8" type="primary">prmC</name>
    <name evidence="8" type="ORF">COX46_02215</name>
</gene>
<dbReference type="GO" id="GO:0032259">
    <property type="term" value="P:methylation"/>
    <property type="evidence" value="ECO:0007669"/>
    <property type="project" value="UniProtKB-KW"/>
</dbReference>
<evidence type="ECO:0000313" key="8">
    <source>
        <dbReference type="EMBL" id="PIP16439.1"/>
    </source>
</evidence>
<feature type="binding site" evidence="5">
    <location>
        <position position="187"/>
    </location>
    <ligand>
        <name>S-adenosyl-L-methionine</name>
        <dbReference type="ChEBI" id="CHEBI:59789"/>
    </ligand>
</feature>
<dbReference type="PROSITE" id="PS00092">
    <property type="entry name" value="N6_MTASE"/>
    <property type="match status" value="1"/>
</dbReference>
<dbReference type="EMBL" id="PCRF01000104">
    <property type="protein sequence ID" value="PIP16439.1"/>
    <property type="molecule type" value="Genomic_DNA"/>
</dbReference>
<evidence type="ECO:0000256" key="3">
    <source>
        <dbReference type="ARBA" id="ARBA00022691"/>
    </source>
</evidence>
<comment type="caution">
    <text evidence="8">The sequence shown here is derived from an EMBL/GenBank/DDBJ whole genome shotgun (WGS) entry which is preliminary data.</text>
</comment>
<dbReference type="Pfam" id="PF05175">
    <property type="entry name" value="MTS"/>
    <property type="match status" value="1"/>
</dbReference>
<keyword evidence="2 5" id="KW-0808">Transferase</keyword>
<keyword evidence="3 5" id="KW-0949">S-adenosyl-L-methionine</keyword>
<dbReference type="AlphaFoldDB" id="A0A2G9YB26"/>
<evidence type="ECO:0000313" key="9">
    <source>
        <dbReference type="Proteomes" id="UP000230392"/>
    </source>
</evidence>
<dbReference type="HAMAP" id="MF_02126">
    <property type="entry name" value="RF_methyltr_PrmC"/>
    <property type="match status" value="1"/>
</dbReference>
<dbReference type="PANTHER" id="PTHR18895:SF74">
    <property type="entry name" value="MTRF1L RELEASE FACTOR GLUTAMINE METHYLTRANSFERASE"/>
    <property type="match status" value="1"/>
</dbReference>